<keyword evidence="1" id="KW-0472">Membrane</keyword>
<dbReference type="EMBL" id="KY084568">
    <property type="protein sequence ID" value="ASQ41202.1"/>
    <property type="molecule type" value="Genomic_DNA"/>
</dbReference>
<name>A0A3Q8B165_9BACT</name>
<organism evidence="2">
    <name type="scientific">Candidatus Magnetananas rongchengensis</name>
    <dbReference type="NCBI Taxonomy" id="1463558"/>
    <lineage>
        <taxon>Bacteria</taxon>
        <taxon>Pseudomonadati</taxon>
        <taxon>Thermodesulfobacteriota</taxon>
        <taxon>Desulfobacteria</taxon>
        <taxon>Desulfobacterales</taxon>
        <taxon>Desulfobacteraceae</taxon>
        <taxon>Candidatus Magnetananas</taxon>
    </lineage>
</organism>
<accession>A0A3Q8B165</accession>
<reference evidence="2" key="1">
    <citation type="submission" date="2016-11" db="EMBL/GenBank/DDBJ databases">
        <title>Region harboring genes involved in magnetosome formation of Candidatus Magnetananas rongchenensis.</title>
        <authorList>
            <person name="Wang M."/>
            <person name="Chen Y.-R."/>
            <person name="Zhang W."/>
            <person name="Pan H."/>
            <person name="Xiao T."/>
            <person name="Wu L.-F."/>
        </authorList>
    </citation>
    <scope>NUCLEOTIDE SEQUENCE</scope>
</reference>
<keyword evidence="1" id="KW-1133">Transmembrane helix</keyword>
<feature type="transmembrane region" description="Helical" evidence="1">
    <location>
        <begin position="6"/>
        <end position="28"/>
    </location>
</feature>
<protein>
    <submittedName>
        <fullName evidence="2">Uncharacterized protein</fullName>
    </submittedName>
</protein>
<evidence type="ECO:0000256" key="1">
    <source>
        <dbReference type="SAM" id="Phobius"/>
    </source>
</evidence>
<dbReference type="AlphaFoldDB" id="A0A3Q8B165"/>
<evidence type="ECO:0000313" key="2">
    <source>
        <dbReference type="EMBL" id="ASQ41202.1"/>
    </source>
</evidence>
<proteinExistence type="predicted"/>
<sequence length="39" mass="4831">MLFLQFFLTFIYLFFYTLYNVCTSKILIQNFYLLVSNFT</sequence>
<keyword evidence="1" id="KW-0812">Transmembrane</keyword>